<evidence type="ECO:0000313" key="2">
    <source>
        <dbReference type="Proteomes" id="UP001216139"/>
    </source>
</evidence>
<evidence type="ECO:0008006" key="3">
    <source>
        <dbReference type="Google" id="ProtNLM"/>
    </source>
</evidence>
<name>A0ABY7T3Z9_9SPHI</name>
<dbReference type="PROSITE" id="PS51257">
    <property type="entry name" value="PROKAR_LIPOPROTEIN"/>
    <property type="match status" value="1"/>
</dbReference>
<dbReference type="EMBL" id="CP117167">
    <property type="protein sequence ID" value="WCT10915.1"/>
    <property type="molecule type" value="Genomic_DNA"/>
</dbReference>
<keyword evidence="2" id="KW-1185">Reference proteome</keyword>
<protein>
    <recommendedName>
        <fullName evidence="3">NlpE-like protein</fullName>
    </recommendedName>
</protein>
<dbReference type="Proteomes" id="UP001216139">
    <property type="component" value="Chromosome"/>
</dbReference>
<gene>
    <name evidence="1" type="ORF">PQO05_19450</name>
</gene>
<evidence type="ECO:0000313" key="1">
    <source>
        <dbReference type="EMBL" id="WCT10915.1"/>
    </source>
</evidence>
<sequence>MKFLKICVPILLVLSGCKKKDIDPTTSTTKNQGYIVVNCDNCKVDYGMPDQYKEFNVVTTSPKATFSYTTGYVLQVYVTALDHQQKITLNVYNNAGTAVYTNSATQPLTNYWSNSVLIN</sequence>
<accession>A0ABY7T3Z9</accession>
<dbReference type="RefSeq" id="WP_273629106.1">
    <property type="nucleotide sequence ID" value="NZ_CP117167.1"/>
</dbReference>
<organism evidence="1 2">
    <name type="scientific">Mucilaginibacter jinjuensis</name>
    <dbReference type="NCBI Taxonomy" id="1176721"/>
    <lineage>
        <taxon>Bacteria</taxon>
        <taxon>Pseudomonadati</taxon>
        <taxon>Bacteroidota</taxon>
        <taxon>Sphingobacteriia</taxon>
        <taxon>Sphingobacteriales</taxon>
        <taxon>Sphingobacteriaceae</taxon>
        <taxon>Mucilaginibacter</taxon>
    </lineage>
</organism>
<reference evidence="1 2" key="1">
    <citation type="submission" date="2023-02" db="EMBL/GenBank/DDBJ databases">
        <title>Genome sequence of Mucilaginibacter jinjuensis strain KACC 16571.</title>
        <authorList>
            <person name="Kim S."/>
            <person name="Heo J."/>
            <person name="Kwon S.-W."/>
        </authorList>
    </citation>
    <scope>NUCLEOTIDE SEQUENCE [LARGE SCALE GENOMIC DNA]</scope>
    <source>
        <strain evidence="1 2">KACC 16571</strain>
    </source>
</reference>
<proteinExistence type="predicted"/>